<accession>A0A7Y9DKF6</accession>
<dbReference type="InterPro" id="IPR036890">
    <property type="entry name" value="HATPase_C_sf"/>
</dbReference>
<gene>
    <name evidence="2" type="ORF">BJ968_001756</name>
</gene>
<dbReference type="Proteomes" id="UP000521922">
    <property type="component" value="Unassembled WGS sequence"/>
</dbReference>
<evidence type="ECO:0000313" key="3">
    <source>
        <dbReference type="Proteomes" id="UP000521922"/>
    </source>
</evidence>
<dbReference type="Gene3D" id="3.30.565.10">
    <property type="entry name" value="Histidine kinase-like ATPase, C-terminal domain"/>
    <property type="match status" value="1"/>
</dbReference>
<reference evidence="2 3" key="1">
    <citation type="submission" date="2020-07" db="EMBL/GenBank/DDBJ databases">
        <title>Sequencing the genomes of 1000 actinobacteria strains.</title>
        <authorList>
            <person name="Klenk H.-P."/>
        </authorList>
    </citation>
    <scope>NUCLEOTIDE SEQUENCE [LARGE SCALE GENOMIC DNA]</scope>
    <source>
        <strain evidence="2 3">DSM 7487</strain>
    </source>
</reference>
<proteinExistence type="predicted"/>
<dbReference type="RefSeq" id="WP_179751029.1">
    <property type="nucleotide sequence ID" value="NZ_BAAAGN010000005.1"/>
</dbReference>
<sequence length="144" mass="14750">MPTVTLRFSPLAEHVRTARLVAVSVARRAGFGEDQLDEIRIAIGEACARAVAGGALRTTTGPAVGLVDMRLCDDRDGLDVTVVQCDVHGDPLPETGPGPLATEDPLSLALMAGMSDTSGQAGASGGLSLTWKLAPEDVAGARNS</sequence>
<dbReference type="AlphaFoldDB" id="A0A7Y9DKF6"/>
<keyword evidence="3" id="KW-1185">Reference proteome</keyword>
<dbReference type="InterPro" id="IPR003594">
    <property type="entry name" value="HATPase_dom"/>
</dbReference>
<name>A0A7Y9DKF6_9ACTN</name>
<organism evidence="2 3">
    <name type="scientific">Kineococcus aurantiacus</name>
    <dbReference type="NCBI Taxonomy" id="37633"/>
    <lineage>
        <taxon>Bacteria</taxon>
        <taxon>Bacillati</taxon>
        <taxon>Actinomycetota</taxon>
        <taxon>Actinomycetes</taxon>
        <taxon>Kineosporiales</taxon>
        <taxon>Kineosporiaceae</taxon>
        <taxon>Kineococcus</taxon>
    </lineage>
</organism>
<protein>
    <recommendedName>
        <fullName evidence="1">Histidine kinase/HSP90-like ATPase domain-containing protein</fullName>
    </recommendedName>
</protein>
<comment type="caution">
    <text evidence="2">The sequence shown here is derived from an EMBL/GenBank/DDBJ whole genome shotgun (WGS) entry which is preliminary data.</text>
</comment>
<evidence type="ECO:0000313" key="2">
    <source>
        <dbReference type="EMBL" id="NYD22216.1"/>
    </source>
</evidence>
<dbReference type="Pfam" id="PF13581">
    <property type="entry name" value="HATPase_c_2"/>
    <property type="match status" value="1"/>
</dbReference>
<evidence type="ECO:0000259" key="1">
    <source>
        <dbReference type="Pfam" id="PF13581"/>
    </source>
</evidence>
<dbReference type="EMBL" id="JACCBB010000001">
    <property type="protein sequence ID" value="NYD22216.1"/>
    <property type="molecule type" value="Genomic_DNA"/>
</dbReference>
<feature type="domain" description="Histidine kinase/HSP90-like ATPase" evidence="1">
    <location>
        <begin position="8"/>
        <end position="117"/>
    </location>
</feature>